<proteinExistence type="predicted"/>
<dbReference type="AlphaFoldDB" id="A0A871R7N0"/>
<name>A0A871R7N0_DEKBR</name>
<evidence type="ECO:0000256" key="1">
    <source>
        <dbReference type="SAM" id="MobiDB-lite"/>
    </source>
</evidence>
<feature type="region of interest" description="Disordered" evidence="1">
    <location>
        <begin position="44"/>
        <end position="64"/>
    </location>
</feature>
<gene>
    <name evidence="2" type="ORF">BRETT_005180</name>
</gene>
<reference evidence="2" key="2">
    <citation type="journal article" name="BMC Genomics">
        <title>New genome assemblies reveal patterns of domestication and adaptation across Brettanomyces (Dekkera) species.</title>
        <authorList>
            <person name="Roach M.J."/>
            <person name="Borneman A.R."/>
        </authorList>
    </citation>
    <scope>NUCLEOTIDE SEQUENCE</scope>
    <source>
        <strain evidence="2">UCD 2041</strain>
    </source>
</reference>
<dbReference type="RefSeq" id="XP_041134614.1">
    <property type="nucleotide sequence ID" value="XM_041283662.1"/>
</dbReference>
<organism evidence="2 3">
    <name type="scientific">Dekkera bruxellensis</name>
    <name type="common">Brettanomyces custersii</name>
    <dbReference type="NCBI Taxonomy" id="5007"/>
    <lineage>
        <taxon>Eukaryota</taxon>
        <taxon>Fungi</taxon>
        <taxon>Dikarya</taxon>
        <taxon>Ascomycota</taxon>
        <taxon>Saccharomycotina</taxon>
        <taxon>Pichiomycetes</taxon>
        <taxon>Pichiales</taxon>
        <taxon>Pichiaceae</taxon>
        <taxon>Brettanomyces</taxon>
    </lineage>
</organism>
<dbReference type="KEGG" id="bbrx:BRETT_005180"/>
<dbReference type="InterPro" id="IPR031568">
    <property type="entry name" value="Pet117"/>
</dbReference>
<dbReference type="EMBL" id="CP063130">
    <property type="protein sequence ID" value="QOU18120.1"/>
    <property type="molecule type" value="Genomic_DNA"/>
</dbReference>
<reference evidence="2" key="1">
    <citation type="submission" date="2020-10" db="EMBL/GenBank/DDBJ databases">
        <authorList>
            <person name="Palmer J.M."/>
        </authorList>
    </citation>
    <scope>NUCLEOTIDE SEQUENCE</scope>
    <source>
        <strain evidence="2">UCD 2041</strain>
    </source>
</reference>
<accession>A0A871R7N0</accession>
<evidence type="ECO:0000313" key="2">
    <source>
        <dbReference type="EMBL" id="QOU18120.1"/>
    </source>
</evidence>
<dbReference type="Proteomes" id="UP000663131">
    <property type="component" value="Chromosome 2"/>
</dbReference>
<sequence>MICQALKWGPIKDQARLNKRNMSKKQLANRDDFEAQKKLKEKLSAEQEVTGKIVTADSGDSSSR</sequence>
<protein>
    <submittedName>
        <fullName evidence="2">Uncharacterized protein</fullName>
    </submittedName>
</protein>
<dbReference type="GeneID" id="64577103"/>
<evidence type="ECO:0000313" key="3">
    <source>
        <dbReference type="Proteomes" id="UP000663131"/>
    </source>
</evidence>
<dbReference type="Pfam" id="PF15786">
    <property type="entry name" value="PET117"/>
    <property type="match status" value="1"/>
</dbReference>